<dbReference type="OrthoDB" id="1740642at2759"/>
<accession>A0A371FN73</accession>
<comment type="caution">
    <text evidence="2">The sequence shown here is derived from an EMBL/GenBank/DDBJ whole genome shotgun (WGS) entry which is preliminary data.</text>
</comment>
<dbReference type="EMBL" id="QJKJ01008441">
    <property type="protein sequence ID" value="RDX79764.1"/>
    <property type="molecule type" value="Genomic_DNA"/>
</dbReference>
<evidence type="ECO:0000259" key="1">
    <source>
        <dbReference type="Pfam" id="PF07727"/>
    </source>
</evidence>
<proteinExistence type="predicted"/>
<organism evidence="2 3">
    <name type="scientific">Mucuna pruriens</name>
    <name type="common">Velvet bean</name>
    <name type="synonym">Dolichos pruriens</name>
    <dbReference type="NCBI Taxonomy" id="157652"/>
    <lineage>
        <taxon>Eukaryota</taxon>
        <taxon>Viridiplantae</taxon>
        <taxon>Streptophyta</taxon>
        <taxon>Embryophyta</taxon>
        <taxon>Tracheophyta</taxon>
        <taxon>Spermatophyta</taxon>
        <taxon>Magnoliopsida</taxon>
        <taxon>eudicotyledons</taxon>
        <taxon>Gunneridae</taxon>
        <taxon>Pentapetalae</taxon>
        <taxon>rosids</taxon>
        <taxon>fabids</taxon>
        <taxon>Fabales</taxon>
        <taxon>Fabaceae</taxon>
        <taxon>Papilionoideae</taxon>
        <taxon>50 kb inversion clade</taxon>
        <taxon>NPAAA clade</taxon>
        <taxon>indigoferoid/millettioid clade</taxon>
        <taxon>Phaseoleae</taxon>
        <taxon>Mucuna</taxon>
    </lineage>
</organism>
<dbReference type="Pfam" id="PF07727">
    <property type="entry name" value="RVT_2"/>
    <property type="match status" value="1"/>
</dbReference>
<dbReference type="AlphaFoldDB" id="A0A371FN73"/>
<name>A0A371FN73_MUCPR</name>
<gene>
    <name evidence="2" type="ORF">CR513_39777</name>
</gene>
<protein>
    <recommendedName>
        <fullName evidence="1">Reverse transcriptase Ty1/copia-type domain-containing protein</fullName>
    </recommendedName>
</protein>
<evidence type="ECO:0000313" key="3">
    <source>
        <dbReference type="Proteomes" id="UP000257109"/>
    </source>
</evidence>
<sequence length="83" mass="9707">MEINEKVYVKQTSYKALYGLKEAPHSWYKKSSSFLMENGFKIGKVDTTLFSKNYDSQFIVVQIYVDDIIFEDTNESLSEEFLS</sequence>
<dbReference type="Proteomes" id="UP000257109">
    <property type="component" value="Unassembled WGS sequence"/>
</dbReference>
<evidence type="ECO:0000313" key="2">
    <source>
        <dbReference type="EMBL" id="RDX79764.1"/>
    </source>
</evidence>
<reference evidence="2" key="1">
    <citation type="submission" date="2018-05" db="EMBL/GenBank/DDBJ databases">
        <title>Draft genome of Mucuna pruriens seed.</title>
        <authorList>
            <person name="Nnadi N.E."/>
            <person name="Vos R."/>
            <person name="Hasami M.H."/>
            <person name="Devisetty U.K."/>
            <person name="Aguiy J.C."/>
        </authorList>
    </citation>
    <scope>NUCLEOTIDE SEQUENCE [LARGE SCALE GENOMIC DNA]</scope>
    <source>
        <strain evidence="2">JCA_2017</strain>
    </source>
</reference>
<dbReference type="InterPro" id="IPR013103">
    <property type="entry name" value="RVT_2"/>
</dbReference>
<feature type="non-terminal residue" evidence="2">
    <location>
        <position position="1"/>
    </location>
</feature>
<keyword evidence="3" id="KW-1185">Reference proteome</keyword>
<feature type="domain" description="Reverse transcriptase Ty1/copia-type" evidence="1">
    <location>
        <begin position="14"/>
        <end position="78"/>
    </location>
</feature>